<keyword evidence="7" id="KW-1185">Reference proteome</keyword>
<dbReference type="InterPro" id="IPR032675">
    <property type="entry name" value="LRR_dom_sf"/>
</dbReference>
<feature type="signal peptide" evidence="5">
    <location>
        <begin position="1"/>
        <end position="28"/>
    </location>
</feature>
<feature type="region of interest" description="Disordered" evidence="4">
    <location>
        <begin position="679"/>
        <end position="710"/>
    </location>
</feature>
<keyword evidence="3" id="KW-0677">Repeat</keyword>
<keyword evidence="2" id="KW-0433">Leucine-rich repeat</keyword>
<name>A0A923NII8_9FIRM</name>
<dbReference type="PANTHER" id="PTHR47566:SF1">
    <property type="entry name" value="PROTEIN NUD1"/>
    <property type="match status" value="1"/>
</dbReference>
<organism evidence="6 7">
    <name type="scientific">Zhenpiania hominis</name>
    <dbReference type="NCBI Taxonomy" id="2763644"/>
    <lineage>
        <taxon>Bacteria</taxon>
        <taxon>Bacillati</taxon>
        <taxon>Bacillota</taxon>
        <taxon>Clostridia</taxon>
        <taxon>Peptostreptococcales</taxon>
        <taxon>Anaerovoracaceae</taxon>
        <taxon>Zhenpiania</taxon>
    </lineage>
</organism>
<keyword evidence="5" id="KW-0732">Signal</keyword>
<dbReference type="Gene3D" id="2.60.40.4270">
    <property type="entry name" value="Listeria-Bacteroides repeat domain"/>
    <property type="match status" value="2"/>
</dbReference>
<evidence type="ECO:0000313" key="7">
    <source>
        <dbReference type="Proteomes" id="UP000602647"/>
    </source>
</evidence>
<protein>
    <submittedName>
        <fullName evidence="6">InlB B-repeat-containing protein</fullName>
    </submittedName>
</protein>
<feature type="compositionally biased region" description="Polar residues" evidence="4">
    <location>
        <begin position="693"/>
        <end position="710"/>
    </location>
</feature>
<evidence type="ECO:0000256" key="2">
    <source>
        <dbReference type="ARBA" id="ARBA00022614"/>
    </source>
</evidence>
<comment type="caution">
    <text evidence="6">The sequence shown here is derived from an EMBL/GenBank/DDBJ whole genome shotgun (WGS) entry which is preliminary data.</text>
</comment>
<evidence type="ECO:0000256" key="4">
    <source>
        <dbReference type="SAM" id="MobiDB-lite"/>
    </source>
</evidence>
<proteinExistence type="predicted"/>
<dbReference type="Gene3D" id="2.60.40.10">
    <property type="entry name" value="Immunoglobulins"/>
    <property type="match status" value="1"/>
</dbReference>
<dbReference type="GO" id="GO:0035591">
    <property type="term" value="F:signaling adaptor activity"/>
    <property type="evidence" value="ECO:0007669"/>
    <property type="project" value="TreeGrafter"/>
</dbReference>
<dbReference type="EMBL" id="JACRYT010000001">
    <property type="protein sequence ID" value="MBC6678525.1"/>
    <property type="molecule type" value="Genomic_DNA"/>
</dbReference>
<comment type="subcellular location">
    <subcellularLocation>
        <location evidence="1">Cell envelope</location>
    </subcellularLocation>
</comment>
<dbReference type="AlphaFoldDB" id="A0A923NII8"/>
<dbReference type="Pfam" id="PF09479">
    <property type="entry name" value="Flg_new"/>
    <property type="match status" value="2"/>
</dbReference>
<evidence type="ECO:0000313" key="6">
    <source>
        <dbReference type="EMBL" id="MBC6678525.1"/>
    </source>
</evidence>
<dbReference type="RefSeq" id="WP_187301696.1">
    <property type="nucleotide sequence ID" value="NZ_JACRYT010000001.1"/>
</dbReference>
<accession>A0A923NII8</accession>
<sequence length="808" mass="89580">MNVTRLKKGCLLIAAVLMVYAFLPAACAAAESGEIPVTEQTFPDPAFRGWVLDEKNLDGAGSDGILTEEEIAGITEISFSADSNARAGSLAGIEYFTSLKNLSVSGHRLDELDLSENEELEFVFCKSNDLRVLNVTNSPDLRTLNCEQNKLSSLDLSGNPELKALHVSNNLLQTLDFRNNPKLELVEVFDNRLTNLDVSGLSGLKFLSAGDNRLTSLDLRANRMLEGSGFSASYNNLRQIYLPDLAGRMLSADSFFRQNPVKGYDNVQWYRDDAYQNPIDQNGIPADGQTIYAKRIANSYTVKFSANGGSGTMSPQKAQYGERFTLSGSRFSKRGYTFAGWNTWKDGSGISYGDKASVENLGGTYQGETISLYAQWEPVRYRIRYEKNSEDAEGDAMGETRAVYGKDAALLPNTFERERYHFAGWALKPDGAAVYADQASVRNLTAQEDGTVTLYAAWELKPEEARKPYLEQMDLAFADYKNEDYTAEDWASLESLYEKGREAIIGMGSDSAAMKASLSRTISAAEKIKTERQRIRELTEGWSAQHQEALNWMEVSLSDAVQAESAEEKTGEALQSLDRLDKYSTLKTPELRGKLSEQARKQLHLQAEELENTHVAARWLAGTENAHKLPLKQVTPAMKNRLKGLIDGYERLTEVQQAHIGADVAEALFLRLETAEAAEPEIDPGKTEAPSEILSTENTSGRQETAGRNTANRAVKPKTPVLRVKAGKKKAVLSWSKVSGAEGYDIYQASRKNGKFKKIKTLKGGKTSYAKKYRKKGGTYYYKVRAWKMEGGKKLVSTYSKVKSVKVK</sequence>
<feature type="chain" id="PRO_5039159557" evidence="5">
    <location>
        <begin position="29"/>
        <end position="808"/>
    </location>
</feature>
<evidence type="ECO:0000256" key="5">
    <source>
        <dbReference type="SAM" id="SignalP"/>
    </source>
</evidence>
<dbReference type="SUPFAM" id="SSF52058">
    <property type="entry name" value="L domain-like"/>
    <property type="match status" value="1"/>
</dbReference>
<gene>
    <name evidence="6" type="ORF">H9L42_01610</name>
</gene>
<dbReference type="PANTHER" id="PTHR47566">
    <property type="match status" value="1"/>
</dbReference>
<dbReference type="InterPro" id="IPR013783">
    <property type="entry name" value="Ig-like_fold"/>
</dbReference>
<dbReference type="GO" id="GO:0030313">
    <property type="term" value="C:cell envelope"/>
    <property type="evidence" value="ECO:0007669"/>
    <property type="project" value="UniProtKB-SubCell"/>
</dbReference>
<evidence type="ECO:0000256" key="1">
    <source>
        <dbReference type="ARBA" id="ARBA00004196"/>
    </source>
</evidence>
<evidence type="ECO:0000256" key="3">
    <source>
        <dbReference type="ARBA" id="ARBA00022737"/>
    </source>
</evidence>
<dbReference type="InterPro" id="IPR042229">
    <property type="entry name" value="Listeria/Bacterioides_rpt_sf"/>
</dbReference>
<dbReference type="Gene3D" id="3.80.10.10">
    <property type="entry name" value="Ribonuclease Inhibitor"/>
    <property type="match status" value="1"/>
</dbReference>
<reference evidence="6" key="1">
    <citation type="submission" date="2020-08" db="EMBL/GenBank/DDBJ databases">
        <title>Genome public.</title>
        <authorList>
            <person name="Liu C."/>
            <person name="Sun Q."/>
        </authorList>
    </citation>
    <scope>NUCLEOTIDE SEQUENCE</scope>
    <source>
        <strain evidence="6">BX12</strain>
    </source>
</reference>
<dbReference type="InterPro" id="IPR052574">
    <property type="entry name" value="CDIRP"/>
</dbReference>
<dbReference type="Proteomes" id="UP000602647">
    <property type="component" value="Unassembled WGS sequence"/>
</dbReference>
<dbReference type="InterPro" id="IPR013378">
    <property type="entry name" value="InlB-like_B-rpt"/>
</dbReference>